<keyword evidence="2" id="KW-0964">Secreted</keyword>
<comment type="subcellular location">
    <subcellularLocation>
        <location evidence="1">Secreted</location>
    </subcellularLocation>
</comment>
<reference evidence="7 8" key="1">
    <citation type="submission" date="2023-06" db="EMBL/GenBank/DDBJ databases">
        <title>Genome sequence of Methanimicrococcus sp. At1.</title>
        <authorList>
            <person name="Protasov E."/>
            <person name="Platt K."/>
            <person name="Poehlein A."/>
            <person name="Daniel R."/>
            <person name="Brune A."/>
        </authorList>
    </citation>
    <scope>NUCLEOTIDE SEQUENCE [LARGE SCALE GENOMIC DNA]</scope>
    <source>
        <strain evidence="7 8">At1</strain>
    </source>
</reference>
<dbReference type="Proteomes" id="UP001272052">
    <property type="component" value="Unassembled WGS sequence"/>
</dbReference>
<evidence type="ECO:0000259" key="6">
    <source>
        <dbReference type="Pfam" id="PF17210"/>
    </source>
</evidence>
<dbReference type="Pfam" id="PF17210">
    <property type="entry name" value="SdrD_B"/>
    <property type="match status" value="1"/>
</dbReference>
<organism evidence="7 8">
    <name type="scientific">Methanimicrococcus hacksteinii</name>
    <dbReference type="NCBI Taxonomy" id="3028293"/>
    <lineage>
        <taxon>Archaea</taxon>
        <taxon>Methanobacteriati</taxon>
        <taxon>Methanobacteriota</taxon>
        <taxon>Stenosarchaea group</taxon>
        <taxon>Methanomicrobia</taxon>
        <taxon>Methanosarcinales</taxon>
        <taxon>Methanosarcinaceae</taxon>
        <taxon>Methanimicrococcus</taxon>
    </lineage>
</organism>
<dbReference type="RefSeq" id="WP_318786374.1">
    <property type="nucleotide sequence ID" value="NZ_JAWDKC010000028.1"/>
</dbReference>
<evidence type="ECO:0000256" key="2">
    <source>
        <dbReference type="ARBA" id="ARBA00022525"/>
    </source>
</evidence>
<dbReference type="InterPro" id="IPR033764">
    <property type="entry name" value="Sdr_B"/>
</dbReference>
<dbReference type="InterPro" id="IPR013783">
    <property type="entry name" value="Ig-like_fold"/>
</dbReference>
<sequence length="2060" mass="223499">MNFSKKILIILSAAVILLALLGTASAVQLNDASWNDGGTFDDQVLDFKESKVLKYELRSESMEDIQFVLKIKNVDPDPSVMSTDVGYSISASIGGGGDVTDTKSQIVGDNLVYTFTIEAPPGDFTLSVTVGALVNKVYPNETITINAEATQMVSGNPTSANSEEAKVRVNYPTTGVNTRVQGVRFLNPSILPAHGSEVDLYLTYHVLDYTNHGRVGFTFEADSYTFDFSNILIRGNESGGYITLSEWQALSGMNHNILELMPPSDEVATLFETNVVGNTITFTPKAPATSIVWVGNTIQFPFKIKLSDEFKQTEGSPAMPSINFNGVAVSGENVQFNGRGPSATIKTGVGYPLVEANKLTVGLSNVLPEYVALESDENVSVTFMPPTQQTTVLAYSRPLVYSVSGPFEYQNLFKVQMYSTELNGSDYVIDFTIPDGVTVTHLRLPNKNIYSQYDSISIWDGTKFTPLTSGTNNDLTAYSFGNKVTLQFKKVIRMLPHDISPYSEDFTSMMTFIGQIDKTAPPSLSFDAVKNGTADSISAVAQSVAVYDKYTNGVGMDDGNIFTSSLTAYGANPSGLKPGDTFYMFARPVALGVSHSAVRYLNPASSTGVYSNPIVYFSVPPGLIPGDPIITTSANKPDPVELNNKTGTNQKLVYTHKVFDDDGLYGTGGKLVAVKIDTEIPCQNDESFWVNSLIVRLPVTVSEDYNKKDIPYNQKDVVVSSWATDSHTTTSMGTRGAITELKDVIAHSADAKSWIYNEHGTYSVRTSGTSVTFAPDESVAGAASINMSGNFMSYRDGSDASYPKLHAGSQNEEFRVSLVNNANSKVETAKVYFVLPNNGLGWAPELTTPKSGYLSLVGNLPSANVKIYYSEDAGSNPAYEFGDLASWTWEEITPLNVNTLSWSDINAIRLDLNDLDKGMGAHLLLPFVLPDAKVSDFTTDAERFALGQTLFHIQSQGGTPLTIDKGATAAIEIVSTKSPEIVYIDPIDPSKIIPFGGSKDIELNVEDVPANIYGSFIVRDDYGASGSPIGLSSILIEKEKDGGLFETVYTYDISSLSSAVSSSPYTETGYGGYVYTFKNDPVGNYLKEMNKSAGRYRITLTSEKDGDLNSATESFLLKVIKIPENIQIKVNPVIFEMNSDNKIFSTLPDGSTTPGSYTWSQYVTHFVDIDDYGVTSHDVNKFSPQIQFAGISKPGNTTPQFLYRSPGLDSGIAIDVPVTVILYDNLTVKATVDDAPLTTLTVAVDDNVLPPSGPELIGAEYVTQIKGTLTDPTKVAFTVSYTGIPKSLANTDAANTPVNGALDVSRLYEYPDNYSNLEVLKLKSAAITAKTTQNIDGVVSVELFKVGSPDTSLGKLETPTTADSFVFTKKSGDLYFEDEQYYVKVILKPGYKLSGIGLNCEVLPNGLLWKSAAESFAHDDLVFDLAVDDYAKSNAPVITDLTGTAFTNTDVEFTDTVSSDLYGFIITDDNGKDGLGTPVNISEIKVGWKELGSTDSFADKLSYSGTGVDAVVTFADNSDNTIYSVTYGFKGNLKDYFDKINETPGTHQITLKSEKDVDGSDIEVSYEIKVEKDETKVDITSSPAEYYMGDSLPSGFANWEEYIRATYIDVVDYGDEADYNLIKPRLTPKGTSFAGVDEPVDHVEFEYEYRTPGLVDPIPVKVEVTVIFKDDLVIKAEAAGKSLEMLTVSVTNGLLTPTVNQPDPTKGEYVVELIGTSTNPTKAEYEISYSNVPKGLDAEGTYDSLTDTFTVAGLDVSYTTAGDYSYSLTLTPVDIKAAATGETAGIVSVELYHKTSGDLIGEVNADAFDKPAGKGWFDDGDYIVVVQLKPGYELDTAAYSQLDSDNSLIWTSSDQTLDYADLTFDFEAVKAPFVTGFVWNDLNKDSMIDIGEDVLPDVEIELYDNSGNLIDAVKTQEDGYYCFYGMPEGEYYIQAKSPRGYLLSAFIPGGDQTVNKSNASRSDSFPLDVTNIWQEDMNVGLYRETGGGSGFGQAFVVTSTSGGTVLVQDPETGDVREPGFTEPIPTEPEKSAETEIPWVFIGLSVLGILLFGILWSRIRK</sequence>
<feature type="transmembrane region" description="Helical" evidence="5">
    <location>
        <begin position="2036"/>
        <end position="2055"/>
    </location>
</feature>
<feature type="region of interest" description="Disordered" evidence="4">
    <location>
        <begin position="2006"/>
        <end position="2028"/>
    </location>
</feature>
<feature type="domain" description="SD-repeat containing protein B" evidence="6">
    <location>
        <begin position="1877"/>
        <end position="1963"/>
    </location>
</feature>
<evidence type="ECO:0000256" key="5">
    <source>
        <dbReference type="SAM" id="Phobius"/>
    </source>
</evidence>
<keyword evidence="5" id="KW-0812">Transmembrane</keyword>
<dbReference type="SUPFAM" id="SSF117074">
    <property type="entry name" value="Hypothetical protein PA1324"/>
    <property type="match status" value="1"/>
</dbReference>
<accession>A0ABU3VR97</accession>
<evidence type="ECO:0000256" key="1">
    <source>
        <dbReference type="ARBA" id="ARBA00004613"/>
    </source>
</evidence>
<dbReference type="EMBL" id="JAWDKC010000028">
    <property type="protein sequence ID" value="MDV0445938.1"/>
    <property type="molecule type" value="Genomic_DNA"/>
</dbReference>
<evidence type="ECO:0000256" key="3">
    <source>
        <dbReference type="ARBA" id="ARBA00022729"/>
    </source>
</evidence>
<dbReference type="Gene3D" id="2.60.40.10">
    <property type="entry name" value="Immunoglobulins"/>
    <property type="match status" value="1"/>
</dbReference>
<comment type="caution">
    <text evidence="7">The sequence shown here is derived from an EMBL/GenBank/DDBJ whole genome shotgun (WGS) entry which is preliminary data.</text>
</comment>
<gene>
    <name evidence="7" type="ORF">MmiAt1_15420</name>
</gene>
<proteinExistence type="predicted"/>
<name>A0ABU3VR97_9EURY</name>
<evidence type="ECO:0000313" key="8">
    <source>
        <dbReference type="Proteomes" id="UP001272052"/>
    </source>
</evidence>
<keyword evidence="5" id="KW-0472">Membrane</keyword>
<keyword evidence="3" id="KW-0732">Signal</keyword>
<keyword evidence="5" id="KW-1133">Transmembrane helix</keyword>
<keyword evidence="8" id="KW-1185">Reference proteome</keyword>
<evidence type="ECO:0000256" key="4">
    <source>
        <dbReference type="SAM" id="MobiDB-lite"/>
    </source>
</evidence>
<evidence type="ECO:0000313" key="7">
    <source>
        <dbReference type="EMBL" id="MDV0445938.1"/>
    </source>
</evidence>
<protein>
    <recommendedName>
        <fullName evidence="6">SD-repeat containing protein B domain-containing protein</fullName>
    </recommendedName>
</protein>